<sequence>MDSEQWAVSIMENNYAQALWQMVENGTTPARAVRSLYEMLERHGRAALMPRIARAFLRIASREQARSTVVLSMAREKDTRAKQEAKRAFVTFGKGEGDVVERIDETLIGGWRLEGQGQVIDASFKKALLDVYNGATFQ</sequence>
<name>A0A1F6EMW9_9BACT</name>
<dbReference type="InterPro" id="IPR000711">
    <property type="entry name" value="ATPase_OSCP/dsu"/>
</dbReference>
<evidence type="ECO:0000313" key="7">
    <source>
        <dbReference type="EMBL" id="OGG74993.1"/>
    </source>
</evidence>
<dbReference type="STRING" id="1798507.A3A34_04225"/>
<dbReference type="Pfam" id="PF00213">
    <property type="entry name" value="OSCP"/>
    <property type="match status" value="1"/>
</dbReference>
<evidence type="ECO:0000256" key="2">
    <source>
        <dbReference type="ARBA" id="ARBA00022448"/>
    </source>
</evidence>
<accession>A0A1F6EMW9</accession>
<comment type="caution">
    <text evidence="7">The sequence shown here is derived from an EMBL/GenBank/DDBJ whole genome shotgun (WGS) entry which is preliminary data.</text>
</comment>
<organism evidence="7 8">
    <name type="scientific">Candidatus Kaiserbacteria bacterium RIFCSPLOWO2_01_FULL_50_24</name>
    <dbReference type="NCBI Taxonomy" id="1798507"/>
    <lineage>
        <taxon>Bacteria</taxon>
        <taxon>Candidatus Kaiseribacteriota</taxon>
    </lineage>
</organism>
<evidence type="ECO:0000256" key="5">
    <source>
        <dbReference type="ARBA" id="ARBA00023136"/>
    </source>
</evidence>
<dbReference type="EMBL" id="MFLU01000010">
    <property type="protein sequence ID" value="OGG74993.1"/>
    <property type="molecule type" value="Genomic_DNA"/>
</dbReference>
<keyword evidence="3" id="KW-0375">Hydrogen ion transport</keyword>
<gene>
    <name evidence="7" type="ORF">A3A34_04225</name>
</gene>
<proteinExistence type="predicted"/>
<dbReference type="GO" id="GO:0046933">
    <property type="term" value="F:proton-transporting ATP synthase activity, rotational mechanism"/>
    <property type="evidence" value="ECO:0007669"/>
    <property type="project" value="InterPro"/>
</dbReference>
<dbReference type="AlphaFoldDB" id="A0A1F6EMW9"/>
<keyword evidence="5" id="KW-0472">Membrane</keyword>
<dbReference type="Proteomes" id="UP000178587">
    <property type="component" value="Unassembled WGS sequence"/>
</dbReference>
<keyword evidence="2" id="KW-0813">Transport</keyword>
<reference evidence="7 8" key="1">
    <citation type="journal article" date="2016" name="Nat. Commun.">
        <title>Thousands of microbial genomes shed light on interconnected biogeochemical processes in an aquifer system.</title>
        <authorList>
            <person name="Anantharaman K."/>
            <person name="Brown C.T."/>
            <person name="Hug L.A."/>
            <person name="Sharon I."/>
            <person name="Castelle C.J."/>
            <person name="Probst A.J."/>
            <person name="Thomas B.C."/>
            <person name="Singh A."/>
            <person name="Wilkins M.J."/>
            <person name="Karaoz U."/>
            <person name="Brodie E.L."/>
            <person name="Williams K.H."/>
            <person name="Hubbard S.S."/>
            <person name="Banfield J.F."/>
        </authorList>
    </citation>
    <scope>NUCLEOTIDE SEQUENCE [LARGE SCALE GENOMIC DNA]</scope>
</reference>
<evidence type="ECO:0000256" key="6">
    <source>
        <dbReference type="ARBA" id="ARBA00023310"/>
    </source>
</evidence>
<dbReference type="GO" id="GO:0016020">
    <property type="term" value="C:membrane"/>
    <property type="evidence" value="ECO:0007669"/>
    <property type="project" value="UniProtKB-SubCell"/>
</dbReference>
<evidence type="ECO:0000313" key="8">
    <source>
        <dbReference type="Proteomes" id="UP000178587"/>
    </source>
</evidence>
<protein>
    <submittedName>
        <fullName evidence="7">Uncharacterized protein</fullName>
    </submittedName>
</protein>
<evidence type="ECO:0000256" key="1">
    <source>
        <dbReference type="ARBA" id="ARBA00004370"/>
    </source>
</evidence>
<evidence type="ECO:0000256" key="3">
    <source>
        <dbReference type="ARBA" id="ARBA00022781"/>
    </source>
</evidence>
<keyword evidence="4" id="KW-0406">Ion transport</keyword>
<evidence type="ECO:0000256" key="4">
    <source>
        <dbReference type="ARBA" id="ARBA00023065"/>
    </source>
</evidence>
<keyword evidence="6" id="KW-0066">ATP synthesis</keyword>
<comment type="subcellular location">
    <subcellularLocation>
        <location evidence="1">Membrane</location>
    </subcellularLocation>
</comment>